<dbReference type="GeneID" id="110729926"/>
<dbReference type="Pfam" id="PF05553">
    <property type="entry name" value="DUF761"/>
    <property type="match status" value="1"/>
</dbReference>
<accession>A0A803MLT3</accession>
<evidence type="ECO:0000313" key="1">
    <source>
        <dbReference type="EnsemblPlants" id="AUR62031895-RA:cds"/>
    </source>
</evidence>
<dbReference type="AlphaFoldDB" id="A0A803MLT3"/>
<protein>
    <submittedName>
        <fullName evidence="1">Uncharacterized protein</fullName>
    </submittedName>
</protein>
<organism evidence="1 2">
    <name type="scientific">Chenopodium quinoa</name>
    <name type="common">Quinoa</name>
    <dbReference type="NCBI Taxonomy" id="63459"/>
    <lineage>
        <taxon>Eukaryota</taxon>
        <taxon>Viridiplantae</taxon>
        <taxon>Streptophyta</taxon>
        <taxon>Embryophyta</taxon>
        <taxon>Tracheophyta</taxon>
        <taxon>Spermatophyta</taxon>
        <taxon>Magnoliopsida</taxon>
        <taxon>eudicotyledons</taxon>
        <taxon>Gunneridae</taxon>
        <taxon>Pentapetalae</taxon>
        <taxon>Caryophyllales</taxon>
        <taxon>Chenopodiaceae</taxon>
        <taxon>Chenopodioideae</taxon>
        <taxon>Atripliceae</taxon>
        <taxon>Chenopodium</taxon>
    </lineage>
</organism>
<dbReference type="PANTHER" id="PTHR33265:SF8">
    <property type="entry name" value="AVR9_CF-9 RAPIDLY ELICITED PROTEIN 146"/>
    <property type="match status" value="1"/>
</dbReference>
<gene>
    <name evidence="1" type="primary">LOC110729926</name>
</gene>
<dbReference type="OMA" id="THQWSNT"/>
<dbReference type="RefSeq" id="XP_021765409.1">
    <property type="nucleotide sequence ID" value="XM_021909717.1"/>
</dbReference>
<proteinExistence type="predicted"/>
<sequence length="156" mass="18110">MVKLAIFMLRKCISKKKLLLDLNLMMKRGKKAFTANKVSTTQGGGVVGFDVQQEYEFSCSNTPLYRHYFTNKKKNHQNYYYMPSPKIEEIDNNLEAISKVLDTMLSRKDSGVRPLRVTDSPFLLQNEGICGDQRVDEAAEEFIKRFYSQLKEQNCY</sequence>
<reference evidence="1" key="2">
    <citation type="submission" date="2021-03" db="UniProtKB">
        <authorList>
            <consortium name="EnsemblPlants"/>
        </authorList>
    </citation>
    <scope>IDENTIFICATION</scope>
</reference>
<name>A0A803MLT3_CHEQI</name>
<evidence type="ECO:0000313" key="2">
    <source>
        <dbReference type="Proteomes" id="UP000596660"/>
    </source>
</evidence>
<dbReference type="Proteomes" id="UP000596660">
    <property type="component" value="Unplaced"/>
</dbReference>
<dbReference type="OrthoDB" id="696337at2759"/>
<dbReference type="InterPro" id="IPR008480">
    <property type="entry name" value="DUF761_pln"/>
</dbReference>
<dbReference type="KEGG" id="cqi:110729926"/>
<keyword evidence="2" id="KW-1185">Reference proteome</keyword>
<reference evidence="1" key="1">
    <citation type="journal article" date="2017" name="Nature">
        <title>The genome of Chenopodium quinoa.</title>
        <authorList>
            <person name="Jarvis D.E."/>
            <person name="Ho Y.S."/>
            <person name="Lightfoot D.J."/>
            <person name="Schmoeckel S.M."/>
            <person name="Li B."/>
            <person name="Borm T.J.A."/>
            <person name="Ohyanagi H."/>
            <person name="Mineta K."/>
            <person name="Michell C.T."/>
            <person name="Saber N."/>
            <person name="Kharbatia N.M."/>
            <person name="Rupper R.R."/>
            <person name="Sharp A.R."/>
            <person name="Dally N."/>
            <person name="Boughton B.A."/>
            <person name="Woo Y.H."/>
            <person name="Gao G."/>
            <person name="Schijlen E.G.W.M."/>
            <person name="Guo X."/>
            <person name="Momin A.A."/>
            <person name="Negrao S."/>
            <person name="Al-Babili S."/>
            <person name="Gehring C."/>
            <person name="Roessner U."/>
            <person name="Jung C."/>
            <person name="Murphy K."/>
            <person name="Arold S.T."/>
            <person name="Gojobori T."/>
            <person name="van der Linden C.G."/>
            <person name="van Loo E.N."/>
            <person name="Jellen E.N."/>
            <person name="Maughan P.J."/>
            <person name="Tester M."/>
        </authorList>
    </citation>
    <scope>NUCLEOTIDE SEQUENCE [LARGE SCALE GENOMIC DNA]</scope>
    <source>
        <strain evidence="1">cv. PI 614886</strain>
    </source>
</reference>
<dbReference type="PANTHER" id="PTHR33265">
    <property type="entry name" value="AVR9/CF-9 RAPIDLY ELICITED PROTEIN-RELATED"/>
    <property type="match status" value="1"/>
</dbReference>
<dbReference type="Gramene" id="AUR62031895-RA">
    <property type="protein sequence ID" value="AUR62031895-RA:cds"/>
    <property type="gene ID" value="AUR62031895"/>
</dbReference>
<dbReference type="EnsemblPlants" id="AUR62031895-RA">
    <property type="protein sequence ID" value="AUR62031895-RA:cds"/>
    <property type="gene ID" value="AUR62031895"/>
</dbReference>